<keyword evidence="8 9" id="KW-0472">Membrane</keyword>
<dbReference type="InterPro" id="IPR044492">
    <property type="entry name" value="P_typ_ATPase_HD_dom"/>
</dbReference>
<dbReference type="InterPro" id="IPR059000">
    <property type="entry name" value="ATPase_P-type_domA"/>
</dbReference>
<dbReference type="GO" id="GO:0005524">
    <property type="term" value="F:ATP binding"/>
    <property type="evidence" value="ECO:0007669"/>
    <property type="project" value="UniProtKB-KW"/>
</dbReference>
<dbReference type="GO" id="GO:0005391">
    <property type="term" value="F:P-type sodium:potassium-exchanging transporter activity"/>
    <property type="evidence" value="ECO:0007669"/>
    <property type="project" value="TreeGrafter"/>
</dbReference>
<dbReference type="SUPFAM" id="SSF81665">
    <property type="entry name" value="Calcium ATPase, transmembrane domain M"/>
    <property type="match status" value="1"/>
</dbReference>
<evidence type="ECO:0000256" key="9">
    <source>
        <dbReference type="SAM" id="Phobius"/>
    </source>
</evidence>
<dbReference type="GO" id="GO:0006883">
    <property type="term" value="P:intracellular sodium ion homeostasis"/>
    <property type="evidence" value="ECO:0007669"/>
    <property type="project" value="TreeGrafter"/>
</dbReference>
<feature type="transmembrane region" description="Helical" evidence="9">
    <location>
        <begin position="73"/>
        <end position="95"/>
    </location>
</feature>
<dbReference type="InterPro" id="IPR023214">
    <property type="entry name" value="HAD_sf"/>
</dbReference>
<dbReference type="Gene3D" id="3.40.1110.10">
    <property type="entry name" value="Calcium-transporting ATPase, cytoplasmic domain N"/>
    <property type="match status" value="1"/>
</dbReference>
<dbReference type="SFLD" id="SFLDF00027">
    <property type="entry name" value="p-type_atpase"/>
    <property type="match status" value="1"/>
</dbReference>
<dbReference type="SFLD" id="SFLDG00002">
    <property type="entry name" value="C1.7:_P-type_atpase_like"/>
    <property type="match status" value="1"/>
</dbReference>
<dbReference type="SUPFAM" id="SSF81653">
    <property type="entry name" value="Calcium ATPase, transduction domain A"/>
    <property type="match status" value="1"/>
</dbReference>
<dbReference type="InterPro" id="IPR023299">
    <property type="entry name" value="ATPase_P-typ_cyto_dom_N"/>
</dbReference>
<feature type="transmembrane region" description="Helical" evidence="9">
    <location>
        <begin position="264"/>
        <end position="287"/>
    </location>
</feature>
<dbReference type="Proteomes" id="UP000186545">
    <property type="component" value="Unassembled WGS sequence"/>
</dbReference>
<dbReference type="SFLD" id="SFLDS00003">
    <property type="entry name" value="Haloacid_Dehalogenase"/>
    <property type="match status" value="1"/>
</dbReference>
<gene>
    <name evidence="11" type="ORF">A3I18_00275</name>
</gene>
<evidence type="ECO:0000256" key="7">
    <source>
        <dbReference type="ARBA" id="ARBA00022989"/>
    </source>
</evidence>
<dbReference type="InterPro" id="IPR006068">
    <property type="entry name" value="ATPase_P-typ_cation-transptr_C"/>
</dbReference>
<feature type="transmembrane region" description="Helical" evidence="9">
    <location>
        <begin position="293"/>
        <end position="319"/>
    </location>
</feature>
<evidence type="ECO:0000256" key="5">
    <source>
        <dbReference type="ARBA" id="ARBA00022840"/>
    </source>
</evidence>
<dbReference type="Pfam" id="PF00690">
    <property type="entry name" value="Cation_ATPase_N"/>
    <property type="match status" value="1"/>
</dbReference>
<dbReference type="InterPro" id="IPR036412">
    <property type="entry name" value="HAD-like_sf"/>
</dbReference>
<keyword evidence="6" id="KW-1278">Translocase</keyword>
<dbReference type="InterPro" id="IPR018303">
    <property type="entry name" value="ATPase_P-typ_P_site"/>
</dbReference>
<dbReference type="GO" id="GO:0036376">
    <property type="term" value="P:sodium ion export across plasma membrane"/>
    <property type="evidence" value="ECO:0007669"/>
    <property type="project" value="TreeGrafter"/>
</dbReference>
<dbReference type="InterPro" id="IPR001757">
    <property type="entry name" value="P_typ_ATPase"/>
</dbReference>
<dbReference type="GO" id="GO:0005886">
    <property type="term" value="C:plasma membrane"/>
    <property type="evidence" value="ECO:0007669"/>
    <property type="project" value="TreeGrafter"/>
</dbReference>
<dbReference type="PANTHER" id="PTHR43294">
    <property type="entry name" value="SODIUM/POTASSIUM-TRANSPORTING ATPASE SUBUNIT ALPHA"/>
    <property type="match status" value="1"/>
</dbReference>
<dbReference type="GO" id="GO:0016887">
    <property type="term" value="F:ATP hydrolysis activity"/>
    <property type="evidence" value="ECO:0007669"/>
    <property type="project" value="InterPro"/>
</dbReference>
<keyword evidence="7 9" id="KW-1133">Transmembrane helix</keyword>
<evidence type="ECO:0000256" key="3">
    <source>
        <dbReference type="ARBA" id="ARBA00022692"/>
    </source>
</evidence>
<dbReference type="InterPro" id="IPR004014">
    <property type="entry name" value="ATPase_P-typ_cation-transptr_N"/>
</dbReference>
<feature type="transmembrane region" description="Helical" evidence="9">
    <location>
        <begin position="806"/>
        <end position="826"/>
    </location>
</feature>
<evidence type="ECO:0000256" key="1">
    <source>
        <dbReference type="ARBA" id="ARBA00004141"/>
    </source>
</evidence>
<dbReference type="AlphaFoldDB" id="A0A1F5ETE7"/>
<dbReference type="InterPro" id="IPR050510">
    <property type="entry name" value="Cation_transp_ATPase_P-type"/>
</dbReference>
<feature type="domain" description="Cation-transporting P-type ATPase N-terminal" evidence="10">
    <location>
        <begin position="23"/>
        <end position="97"/>
    </location>
</feature>
<feature type="transmembrane region" description="Helical" evidence="9">
    <location>
        <begin position="774"/>
        <end position="794"/>
    </location>
</feature>
<dbReference type="SMART" id="SM00831">
    <property type="entry name" value="Cation_ATPase_N"/>
    <property type="match status" value="1"/>
</dbReference>
<dbReference type="GO" id="GO:0030007">
    <property type="term" value="P:intracellular potassium ion homeostasis"/>
    <property type="evidence" value="ECO:0007669"/>
    <property type="project" value="TreeGrafter"/>
</dbReference>
<dbReference type="PANTHER" id="PTHR43294:SF20">
    <property type="entry name" value="P-TYPE ATPASE"/>
    <property type="match status" value="1"/>
</dbReference>
<evidence type="ECO:0000313" key="12">
    <source>
        <dbReference type="Proteomes" id="UP000186545"/>
    </source>
</evidence>
<dbReference type="Pfam" id="PF00689">
    <property type="entry name" value="Cation_ATPase_C"/>
    <property type="match status" value="1"/>
</dbReference>
<evidence type="ECO:0000313" key="11">
    <source>
        <dbReference type="EMBL" id="OGD70663.1"/>
    </source>
</evidence>
<evidence type="ECO:0000259" key="10">
    <source>
        <dbReference type="SMART" id="SM00831"/>
    </source>
</evidence>
<evidence type="ECO:0000256" key="4">
    <source>
        <dbReference type="ARBA" id="ARBA00022741"/>
    </source>
</evidence>
<dbReference type="InterPro" id="IPR008250">
    <property type="entry name" value="ATPase_P-typ_transduc_dom_A_sf"/>
</dbReference>
<dbReference type="NCBIfam" id="TIGR01494">
    <property type="entry name" value="ATPase_P-type"/>
    <property type="match status" value="2"/>
</dbReference>
<dbReference type="PROSITE" id="PS00154">
    <property type="entry name" value="ATPASE_E1_E2"/>
    <property type="match status" value="1"/>
</dbReference>
<comment type="similarity">
    <text evidence="2">Belongs to the cation transport ATPase (P-type) (TC 3.A.3) family. Type IIA subfamily.</text>
</comment>
<reference evidence="11 12" key="1">
    <citation type="journal article" date="2016" name="Nat. Commun.">
        <title>Thousands of microbial genomes shed light on interconnected biogeochemical processes in an aquifer system.</title>
        <authorList>
            <person name="Anantharaman K."/>
            <person name="Brown C.T."/>
            <person name="Hug L.A."/>
            <person name="Sharon I."/>
            <person name="Castelle C.J."/>
            <person name="Probst A.J."/>
            <person name="Thomas B.C."/>
            <person name="Singh A."/>
            <person name="Wilkins M.J."/>
            <person name="Karaoz U."/>
            <person name="Brodie E.L."/>
            <person name="Williams K.H."/>
            <person name="Hubbard S.S."/>
            <person name="Banfield J.F."/>
        </authorList>
    </citation>
    <scope>NUCLEOTIDE SEQUENCE [LARGE SCALE GENOMIC DNA]</scope>
</reference>
<evidence type="ECO:0000256" key="8">
    <source>
        <dbReference type="ARBA" id="ARBA00023136"/>
    </source>
</evidence>
<dbReference type="GO" id="GO:1902600">
    <property type="term" value="P:proton transmembrane transport"/>
    <property type="evidence" value="ECO:0007669"/>
    <property type="project" value="TreeGrafter"/>
</dbReference>
<protein>
    <recommendedName>
        <fullName evidence="10">Cation-transporting P-type ATPase N-terminal domain-containing protein</fullName>
    </recommendedName>
</protein>
<dbReference type="InterPro" id="IPR023298">
    <property type="entry name" value="ATPase_P-typ_TM_dom_sf"/>
</dbReference>
<comment type="caution">
    <text evidence="11">The sequence shown here is derived from an EMBL/GenBank/DDBJ whole genome shotgun (WGS) entry which is preliminary data.</text>
</comment>
<accession>A0A1F5ETE7</accession>
<dbReference type="SUPFAM" id="SSF56784">
    <property type="entry name" value="HAD-like"/>
    <property type="match status" value="1"/>
</dbReference>
<dbReference type="GO" id="GO:1990573">
    <property type="term" value="P:potassium ion import across plasma membrane"/>
    <property type="evidence" value="ECO:0007669"/>
    <property type="project" value="TreeGrafter"/>
</dbReference>
<feature type="transmembrane region" description="Helical" evidence="9">
    <location>
        <begin position="864"/>
        <end position="888"/>
    </location>
</feature>
<feature type="transmembrane region" description="Helical" evidence="9">
    <location>
        <begin position="838"/>
        <end position="858"/>
    </location>
</feature>
<dbReference type="Pfam" id="PF00122">
    <property type="entry name" value="E1-E2_ATPase"/>
    <property type="match status" value="1"/>
</dbReference>
<keyword evidence="4" id="KW-0547">Nucleotide-binding</keyword>
<dbReference type="SUPFAM" id="SSF81660">
    <property type="entry name" value="Metal cation-transporting ATPase, ATP-binding domain N"/>
    <property type="match status" value="1"/>
</dbReference>
<keyword evidence="3 9" id="KW-0812">Transmembrane</keyword>
<organism evidence="11 12">
    <name type="scientific">Candidatus Campbellbacteria bacterium RIFCSPLOWO2_02_FULL_35_11</name>
    <dbReference type="NCBI Taxonomy" id="1797581"/>
    <lineage>
        <taxon>Bacteria</taxon>
        <taxon>Candidatus Campbelliibacteriota</taxon>
    </lineage>
</organism>
<keyword evidence="5" id="KW-0067">ATP-binding</keyword>
<dbReference type="EMBL" id="MFAD01000009">
    <property type="protein sequence ID" value="OGD70663.1"/>
    <property type="molecule type" value="Genomic_DNA"/>
</dbReference>
<evidence type="ECO:0000256" key="2">
    <source>
        <dbReference type="ARBA" id="ARBA00005675"/>
    </source>
</evidence>
<dbReference type="Gene3D" id="3.40.50.1000">
    <property type="entry name" value="HAD superfamily/HAD-like"/>
    <property type="match status" value="1"/>
</dbReference>
<feature type="transmembrane region" description="Helical" evidence="9">
    <location>
        <begin position="698"/>
        <end position="723"/>
    </location>
</feature>
<name>A0A1F5ETE7_9BACT</name>
<feature type="transmembrane region" description="Helical" evidence="9">
    <location>
        <begin position="101"/>
        <end position="118"/>
    </location>
</feature>
<dbReference type="Gene3D" id="1.20.1110.10">
    <property type="entry name" value="Calcium-transporting ATPase, transmembrane domain"/>
    <property type="match status" value="1"/>
</dbReference>
<dbReference type="Pfam" id="PF13246">
    <property type="entry name" value="Cation_ATPase"/>
    <property type="match status" value="1"/>
</dbReference>
<dbReference type="Gene3D" id="2.70.150.10">
    <property type="entry name" value="Calcium-transporting ATPase, cytoplasmic transduction domain A"/>
    <property type="match status" value="1"/>
</dbReference>
<feature type="transmembrane region" description="Helical" evidence="9">
    <location>
        <begin position="729"/>
        <end position="747"/>
    </location>
</feature>
<proteinExistence type="inferred from homology"/>
<comment type="subcellular location">
    <subcellularLocation>
        <location evidence="1">Membrane</location>
        <topology evidence="1">Multi-pass membrane protein</topology>
    </subcellularLocation>
</comment>
<evidence type="ECO:0000256" key="6">
    <source>
        <dbReference type="ARBA" id="ARBA00022967"/>
    </source>
</evidence>
<sequence>MLKTFLGKIISVIINFNMNKKHNWHSLDVKEVLNKLGTTVENGLNSSDIFKIQEKYGKNVFKKKKDFGIWGKIFLQFKNPLIFILLVAVFATFFLGEKTDSLVIFLALFINTLIGTFQENRASKAFEKLSKQQQKHATVIRDGKKSVVLVENLVVGDIVILNSGSYVPADIRLIEERDLLINESVLTGEWVDVVKDVGVVETLEAEKYISKQTNMVWMGSLVSGGNGTGVVVEIGDKTEMGKIAQGLNNLEEEKTPIKENLERLARFLSIIVLVSLVVIFFLGLLRGEPVTEMLLVAIAVAIATMPEGLPIAVTSVLAVGMNQILKRGGLVRNLLAAETLGSTTVILTDKTGTITGAKMVLDKIFTLKTIKEEGDSDETELLKMSVLSSEAFIDEAGGSEEIIVRGRPLEKAIVMAGIDSGFVQNDLLKESERLDFLFFESKNGFRASLNKNGDKNRLFVSGIPELLLENSSYVYYGGEKKKVTKEILKEFSKIQKERGEEGSKFIALAYLDVDWDKIPVSRGDDAKKILEKLVFVGIATFNDPIRPDAKESIEKAKSAGTRVIMITGDNPSTASTIAEKVGIIKKGEEVLTGMDVDKMSDIELFDKLKTVNVFARMVPSQKLRISKILQKNGEVVAMTGDGVNDALALQGADIGIAMESGSEVSKEASDLILLKGDFGVITFAIEEGRRIIDNLRKIIGYLLSTSFTEVFVIGGALVAGYPLPILPTQILWSNIIEEGLMNFAFVFEPGEENLMKRDPRLASTREVMTKKLKAMIIIVGVTTGIFLMALYWFLMQTNIAIEEARTIMFVATSIESIFFALSFKSFENPLWKEKIFSNKYLIISLLVSIFFLLIALFVPFIRDILSLTVLTGGQLVILGVIGMFNLFVIETAKYLVFKTGLIK</sequence>
<dbReference type="PRINTS" id="PR00119">
    <property type="entry name" value="CATATPASE"/>
</dbReference>